<reference evidence="1 2" key="1">
    <citation type="journal article" date="2018" name="Nat. Ecol. Evol.">
        <title>Pezizomycetes genomes reveal the molecular basis of ectomycorrhizal truffle lifestyle.</title>
        <authorList>
            <person name="Murat C."/>
            <person name="Payen T."/>
            <person name="Noel B."/>
            <person name="Kuo A."/>
            <person name="Morin E."/>
            <person name="Chen J."/>
            <person name="Kohler A."/>
            <person name="Krizsan K."/>
            <person name="Balestrini R."/>
            <person name="Da Silva C."/>
            <person name="Montanini B."/>
            <person name="Hainaut M."/>
            <person name="Levati E."/>
            <person name="Barry K.W."/>
            <person name="Belfiori B."/>
            <person name="Cichocki N."/>
            <person name="Clum A."/>
            <person name="Dockter R.B."/>
            <person name="Fauchery L."/>
            <person name="Guy J."/>
            <person name="Iotti M."/>
            <person name="Le Tacon F."/>
            <person name="Lindquist E.A."/>
            <person name="Lipzen A."/>
            <person name="Malagnac F."/>
            <person name="Mello A."/>
            <person name="Molinier V."/>
            <person name="Miyauchi S."/>
            <person name="Poulain J."/>
            <person name="Riccioni C."/>
            <person name="Rubini A."/>
            <person name="Sitrit Y."/>
            <person name="Splivallo R."/>
            <person name="Traeger S."/>
            <person name="Wang M."/>
            <person name="Zifcakova L."/>
            <person name="Wipf D."/>
            <person name="Zambonelli A."/>
            <person name="Paolocci F."/>
            <person name="Nowrousian M."/>
            <person name="Ottonello S."/>
            <person name="Baldrian P."/>
            <person name="Spatafora J.W."/>
            <person name="Henrissat B."/>
            <person name="Nagy L.G."/>
            <person name="Aury J.M."/>
            <person name="Wincker P."/>
            <person name="Grigoriev I.V."/>
            <person name="Bonfante P."/>
            <person name="Martin F.M."/>
        </authorList>
    </citation>
    <scope>NUCLEOTIDE SEQUENCE [LARGE SCALE GENOMIC DNA]</scope>
    <source>
        <strain evidence="1 2">120613-1</strain>
    </source>
</reference>
<dbReference type="OrthoDB" id="5481324at2759"/>
<evidence type="ECO:0000313" key="2">
    <source>
        <dbReference type="Proteomes" id="UP000276215"/>
    </source>
</evidence>
<accession>A0A3N4JGU8</accession>
<protein>
    <submittedName>
        <fullName evidence="1">Uncharacterized protein</fullName>
    </submittedName>
</protein>
<keyword evidence="2" id="KW-1185">Reference proteome</keyword>
<organism evidence="1 2">
    <name type="scientific">Choiromyces venosus 120613-1</name>
    <dbReference type="NCBI Taxonomy" id="1336337"/>
    <lineage>
        <taxon>Eukaryota</taxon>
        <taxon>Fungi</taxon>
        <taxon>Dikarya</taxon>
        <taxon>Ascomycota</taxon>
        <taxon>Pezizomycotina</taxon>
        <taxon>Pezizomycetes</taxon>
        <taxon>Pezizales</taxon>
        <taxon>Tuberaceae</taxon>
        <taxon>Choiromyces</taxon>
    </lineage>
</organism>
<sequence>MTDDQHIQDSQVLKDEVANLSSKVVLLEIQLQYQTTTPPSTLPPLQQQQQPPTWAQKVAKSLSSKPSTTPPNKIALPAVLTKCDHTIVIERDRTALPDNTNTLTIHDETNSAIKKTLIATIEFTTNYHVLLITKDNTPTTSVLKHYRFAIEEAIRATIPGTITLTKEKIWHKVILYSIPTTSSFTTIEIEIEEFNPGTHLARLSRWLTIEAQCQDKAASAMILTIASKDSIEKALSKGLSLFSRKFKVEHYLIFGPDIQ</sequence>
<evidence type="ECO:0000313" key="1">
    <source>
        <dbReference type="EMBL" id="RPA97499.1"/>
    </source>
</evidence>
<dbReference type="EMBL" id="ML120403">
    <property type="protein sequence ID" value="RPA97499.1"/>
    <property type="molecule type" value="Genomic_DNA"/>
</dbReference>
<proteinExistence type="predicted"/>
<gene>
    <name evidence="1" type="ORF">L873DRAFT_1790861</name>
</gene>
<dbReference type="AlphaFoldDB" id="A0A3N4JGU8"/>
<name>A0A3N4JGU8_9PEZI</name>
<dbReference type="Proteomes" id="UP000276215">
    <property type="component" value="Unassembled WGS sequence"/>
</dbReference>